<reference evidence="1 2" key="1">
    <citation type="submission" date="2020-06" db="EMBL/GenBank/DDBJ databases">
        <authorList>
            <person name="Li R."/>
            <person name="Bekaert M."/>
        </authorList>
    </citation>
    <scope>NUCLEOTIDE SEQUENCE [LARGE SCALE GENOMIC DNA]</scope>
    <source>
        <strain evidence="2">wild</strain>
    </source>
</reference>
<keyword evidence="2" id="KW-1185">Reference proteome</keyword>
<dbReference type="EMBL" id="CACVKT020006490">
    <property type="protein sequence ID" value="CAC5402396.1"/>
    <property type="molecule type" value="Genomic_DNA"/>
</dbReference>
<proteinExistence type="predicted"/>
<dbReference type="OrthoDB" id="5989380at2759"/>
<evidence type="ECO:0008006" key="3">
    <source>
        <dbReference type="Google" id="ProtNLM"/>
    </source>
</evidence>
<sequence length="264" mass="31509">MHGRKWKEELNLYIDLVMDSEDEQAKVKLFLYLVSTRGREIYLTMFDQEPQNRTLEMVLQAFDGYCNPKRNETVERYRFNMRNQNREKTLTSMSPKLKKSNDLQLWSTARVTYPKQNYLWYKDSHLRERLLRVIDLDLPKCLQISRAAELSKERIKTLENPTFSDLEVHGVKHKQRNPNYQQQKQYTHKTKPSYAQTSSACKYCGRKHEFNKAKFPAFGKECRKCGKANHFESMCKSEQKSRQRRHPGHRVRAIHSNTHQCKLC</sequence>
<organism evidence="1 2">
    <name type="scientific">Mytilus coruscus</name>
    <name type="common">Sea mussel</name>
    <dbReference type="NCBI Taxonomy" id="42192"/>
    <lineage>
        <taxon>Eukaryota</taxon>
        <taxon>Metazoa</taxon>
        <taxon>Spiralia</taxon>
        <taxon>Lophotrochozoa</taxon>
        <taxon>Mollusca</taxon>
        <taxon>Bivalvia</taxon>
        <taxon>Autobranchia</taxon>
        <taxon>Pteriomorphia</taxon>
        <taxon>Mytilida</taxon>
        <taxon>Mytiloidea</taxon>
        <taxon>Mytilidae</taxon>
        <taxon>Mytilinae</taxon>
        <taxon>Mytilus</taxon>
    </lineage>
</organism>
<dbReference type="AlphaFoldDB" id="A0A6J8D3D0"/>
<dbReference type="PANTHER" id="PTHR33198">
    <property type="entry name" value="ANK_REP_REGION DOMAIN-CONTAINING PROTEIN-RELATED"/>
    <property type="match status" value="1"/>
</dbReference>
<evidence type="ECO:0000313" key="2">
    <source>
        <dbReference type="Proteomes" id="UP000507470"/>
    </source>
</evidence>
<accession>A0A6J8D3D0</accession>
<name>A0A6J8D3D0_MYTCO</name>
<gene>
    <name evidence="1" type="ORF">MCOR_36343</name>
</gene>
<protein>
    <recommendedName>
        <fullName evidence="3">CCHC-type domain-containing protein</fullName>
    </recommendedName>
</protein>
<dbReference type="Proteomes" id="UP000507470">
    <property type="component" value="Unassembled WGS sequence"/>
</dbReference>
<evidence type="ECO:0000313" key="1">
    <source>
        <dbReference type="EMBL" id="CAC5402396.1"/>
    </source>
</evidence>